<evidence type="ECO:0000256" key="7">
    <source>
        <dbReference type="ARBA" id="ARBA00044806"/>
    </source>
</evidence>
<dbReference type="GO" id="GO:0006629">
    <property type="term" value="P:lipid metabolic process"/>
    <property type="evidence" value="ECO:0007669"/>
    <property type="project" value="UniProtKB-KW"/>
</dbReference>
<dbReference type="SUPFAM" id="SSF56235">
    <property type="entry name" value="N-terminal nucleophile aminohydrolases (Ntn hydrolases)"/>
    <property type="match status" value="1"/>
</dbReference>
<dbReference type="NCBIfam" id="NF038245">
    <property type="entry name" value="bile_salt_hydro"/>
    <property type="match status" value="1"/>
</dbReference>
<evidence type="ECO:0000313" key="11">
    <source>
        <dbReference type="EMBL" id="MST71918.1"/>
    </source>
</evidence>
<keyword evidence="3 11" id="KW-0378">Hydrolase</keyword>
<dbReference type="Gene3D" id="3.60.60.10">
    <property type="entry name" value="Penicillin V Acylase, Chain A"/>
    <property type="match status" value="1"/>
</dbReference>
<dbReference type="GO" id="GO:0045302">
    <property type="term" value="F:choloylglycine hydrolase activity"/>
    <property type="evidence" value="ECO:0007669"/>
    <property type="project" value="UniProtKB-EC"/>
</dbReference>
<dbReference type="InterPro" id="IPR052193">
    <property type="entry name" value="Peptidase_C59"/>
</dbReference>
<dbReference type="InterPro" id="IPR047711">
    <property type="entry name" value="CBAH"/>
</dbReference>
<organism evidence="11 12">
    <name type="scientific">Olsenella porci</name>
    <dbReference type="NCBI Taxonomy" id="2652279"/>
    <lineage>
        <taxon>Bacteria</taxon>
        <taxon>Bacillati</taxon>
        <taxon>Actinomycetota</taxon>
        <taxon>Coriobacteriia</taxon>
        <taxon>Coriobacteriales</taxon>
        <taxon>Atopobiaceae</taxon>
        <taxon>Olsenella</taxon>
    </lineage>
</organism>
<feature type="domain" description="Choloylglycine hydrolase/NAAA C-terminal" evidence="10">
    <location>
        <begin position="2"/>
        <end position="313"/>
    </location>
</feature>
<dbReference type="PANTHER" id="PTHR35527">
    <property type="entry name" value="CHOLOYLGLYCINE HYDROLASE"/>
    <property type="match status" value="1"/>
</dbReference>
<dbReference type="EMBL" id="VUNC01000001">
    <property type="protein sequence ID" value="MST71918.1"/>
    <property type="molecule type" value="Genomic_DNA"/>
</dbReference>
<dbReference type="AlphaFoldDB" id="A0A6N7XL15"/>
<evidence type="ECO:0000313" key="12">
    <source>
        <dbReference type="Proteomes" id="UP000469325"/>
    </source>
</evidence>
<evidence type="ECO:0000256" key="1">
    <source>
        <dbReference type="ARBA" id="ARBA00004860"/>
    </source>
</evidence>
<dbReference type="InterPro" id="IPR029055">
    <property type="entry name" value="Ntn_hydrolases_N"/>
</dbReference>
<protein>
    <recommendedName>
        <fullName evidence="5">choloylglycine hydrolase</fullName>
        <ecNumber evidence="5">3.5.1.24</ecNumber>
    </recommendedName>
    <alternativeName>
        <fullName evidence="6">Bile salt hydrolase</fullName>
    </alternativeName>
    <alternativeName>
        <fullName evidence="7">Choloylglycine hydrolase</fullName>
    </alternativeName>
</protein>
<dbReference type="PANTHER" id="PTHR35527:SF2">
    <property type="entry name" value="HYDROLASE"/>
    <property type="match status" value="1"/>
</dbReference>
<comment type="catalytic activity">
    <reaction evidence="9">
        <text>taurodeoxycholate + H2O = deoxycholate + taurine</text>
        <dbReference type="Rhea" id="RHEA:47556"/>
        <dbReference type="ChEBI" id="CHEBI:15377"/>
        <dbReference type="ChEBI" id="CHEBI:23614"/>
        <dbReference type="ChEBI" id="CHEBI:36261"/>
        <dbReference type="ChEBI" id="CHEBI:507393"/>
    </reaction>
    <physiologicalReaction direction="left-to-right" evidence="9">
        <dbReference type="Rhea" id="RHEA:47557"/>
    </physiologicalReaction>
</comment>
<evidence type="ECO:0000256" key="9">
    <source>
        <dbReference type="ARBA" id="ARBA00048897"/>
    </source>
</evidence>
<accession>A0A6N7XL15</accession>
<dbReference type="Proteomes" id="UP000469325">
    <property type="component" value="Unassembled WGS sequence"/>
</dbReference>
<comment type="caution">
    <text evidence="11">The sequence shown here is derived from an EMBL/GenBank/DDBJ whole genome shotgun (WGS) entry which is preliminary data.</text>
</comment>
<evidence type="ECO:0000256" key="2">
    <source>
        <dbReference type="ARBA" id="ARBA00006625"/>
    </source>
</evidence>
<evidence type="ECO:0000256" key="6">
    <source>
        <dbReference type="ARBA" id="ARBA00044804"/>
    </source>
</evidence>
<keyword evidence="12" id="KW-1185">Reference proteome</keyword>
<gene>
    <name evidence="11" type="ORF">FYJ68_02170</name>
</gene>
<proteinExistence type="inferred from homology"/>
<dbReference type="Pfam" id="PF02275">
    <property type="entry name" value="CBAH"/>
    <property type="match status" value="1"/>
</dbReference>
<dbReference type="EC" id="3.5.1.24" evidence="5"/>
<dbReference type="RefSeq" id="WP_326832162.1">
    <property type="nucleotide sequence ID" value="NZ_VUNC01000001.1"/>
</dbReference>
<comment type="pathway">
    <text evidence="1">Lipid metabolism; bile acid biosynthesis.</text>
</comment>
<evidence type="ECO:0000256" key="5">
    <source>
        <dbReference type="ARBA" id="ARBA00044769"/>
    </source>
</evidence>
<comment type="catalytic activity">
    <reaction evidence="8">
        <text>cholate + taurine = taurocholate + H2O</text>
        <dbReference type="Rhea" id="RHEA:47108"/>
        <dbReference type="ChEBI" id="CHEBI:15377"/>
        <dbReference type="ChEBI" id="CHEBI:29747"/>
        <dbReference type="ChEBI" id="CHEBI:36257"/>
        <dbReference type="ChEBI" id="CHEBI:507393"/>
    </reaction>
    <physiologicalReaction direction="right-to-left" evidence="8">
        <dbReference type="Rhea" id="RHEA:47110"/>
    </physiologicalReaction>
</comment>
<evidence type="ECO:0000256" key="4">
    <source>
        <dbReference type="ARBA" id="ARBA00023098"/>
    </source>
</evidence>
<evidence type="ECO:0000256" key="3">
    <source>
        <dbReference type="ARBA" id="ARBA00022801"/>
    </source>
</evidence>
<comment type="similarity">
    <text evidence="2">Belongs to the peptidase C59 family.</text>
</comment>
<sequence>MCTSIRFNDKSGHMYLGRNLDWSCGYGERVVVTPRGFKPASPFGVTPEVKHAIIGMGIVEEGQPLYFDCGNECGLAVAGLNFPGYAVYEKDAVDGKTNVSSWEFPLWVCANFSDINEVEDALDNVAVVDRPVTDKYPTSLLHWIIGDEQRSIVVEYREDGMHVFHDDVDVLANQPGFGWHTENLRNYINVSSDFPEGEGSMGTPLKPFGSGSCQRGLPGDYYSTSRFVRAAYVNANYPAQDTEEDNVSRMFHSLQQVAMVDGCARMGDGAFEKTVYTGCFSSRTNSYYFNTYDDQTVHAYHLADYPQEGTEPIVA</sequence>
<dbReference type="CDD" id="cd00542">
    <property type="entry name" value="Ntn_PVA"/>
    <property type="match status" value="1"/>
</dbReference>
<name>A0A6N7XL15_9ACTN</name>
<reference evidence="11 12" key="1">
    <citation type="submission" date="2019-08" db="EMBL/GenBank/DDBJ databases">
        <title>In-depth cultivation of the pig gut microbiome towards novel bacterial diversity and tailored functional studies.</title>
        <authorList>
            <person name="Wylensek D."/>
            <person name="Hitch T.C.A."/>
            <person name="Clavel T."/>
        </authorList>
    </citation>
    <scope>NUCLEOTIDE SEQUENCE [LARGE SCALE GENOMIC DNA]</scope>
    <source>
        <strain evidence="11 12">CA-Schmier-601-WT-1</strain>
    </source>
</reference>
<evidence type="ECO:0000256" key="8">
    <source>
        <dbReference type="ARBA" id="ARBA00047285"/>
    </source>
</evidence>
<keyword evidence="4" id="KW-0443">Lipid metabolism</keyword>
<dbReference type="InterPro" id="IPR029132">
    <property type="entry name" value="CBAH/NAAA_C"/>
</dbReference>
<evidence type="ECO:0000259" key="10">
    <source>
        <dbReference type="Pfam" id="PF02275"/>
    </source>
</evidence>